<accession>A0A4Y2G0X2</accession>
<protein>
    <submittedName>
        <fullName evidence="1">Uncharacterized protein</fullName>
    </submittedName>
</protein>
<sequence>MGRKGSQLLTFLKSGIEKKKYKNLKVDASGLTFNIILPHKTRRLSEEDEKVFKDWYELKSKDYVFGSNDYTKAKQALIASLKKSDYFEKVPNSHNKLTYRILEEHEIKEKKRLKKELKQEVKIEATCIDDPLLSVESGYGSVVDSPPSGNFVETTKDNLLTLGGSELSQVFNDMEASRNVEFNEAVSSVKLGYDCGIDFLTSGNSVEPYNDNFIISSDNGLSQACHVLQANSLFQNNDIQQTTYSTPCALDGFVMSEAIDDGASAENSVIVLDATALFEDLLNNIQPFTDNLRSTNYLHENHEYSIPCLNLMECSTENTELSSSDSIENYPAKNEVLKIWNMLQATDISDEEMNKLIIEGIPALNSNPSMTTDENLNNRASEMQNMHEQHTECKDLLTKELRNKLMGDISNTFSHPSMSFEENIPKQISSSQGKIKTDFAETVSKETTGFKTVKEYCFASDHLAMFSKPNVE</sequence>
<evidence type="ECO:0000313" key="1">
    <source>
        <dbReference type="EMBL" id="GBM47462.1"/>
    </source>
</evidence>
<keyword evidence="2" id="KW-1185">Reference proteome</keyword>
<dbReference type="AlphaFoldDB" id="A0A4Y2G0X2"/>
<dbReference type="InterPro" id="IPR036388">
    <property type="entry name" value="WH-like_DNA-bd_sf"/>
</dbReference>
<name>A0A4Y2G0X2_ARAVE</name>
<dbReference type="Gene3D" id="1.10.10.10">
    <property type="entry name" value="Winged helix-like DNA-binding domain superfamily/Winged helix DNA-binding domain"/>
    <property type="match status" value="1"/>
</dbReference>
<gene>
    <name evidence="1" type="ORF">AVEN_213363_1</name>
</gene>
<reference evidence="1 2" key="1">
    <citation type="journal article" date="2019" name="Sci. Rep.">
        <title>Orb-weaving spider Araneus ventricosus genome elucidates the spidroin gene catalogue.</title>
        <authorList>
            <person name="Kono N."/>
            <person name="Nakamura H."/>
            <person name="Ohtoshi R."/>
            <person name="Moran D.A.P."/>
            <person name="Shinohara A."/>
            <person name="Yoshida Y."/>
            <person name="Fujiwara M."/>
            <person name="Mori M."/>
            <person name="Tomita M."/>
            <person name="Arakawa K."/>
        </authorList>
    </citation>
    <scope>NUCLEOTIDE SEQUENCE [LARGE SCALE GENOMIC DNA]</scope>
</reference>
<comment type="caution">
    <text evidence="1">The sequence shown here is derived from an EMBL/GenBank/DDBJ whole genome shotgun (WGS) entry which is preliminary data.</text>
</comment>
<dbReference type="OrthoDB" id="6437671at2759"/>
<dbReference type="Proteomes" id="UP000499080">
    <property type="component" value="Unassembled WGS sequence"/>
</dbReference>
<dbReference type="EMBL" id="BGPR01001181">
    <property type="protein sequence ID" value="GBM47462.1"/>
    <property type="molecule type" value="Genomic_DNA"/>
</dbReference>
<evidence type="ECO:0000313" key="2">
    <source>
        <dbReference type="Proteomes" id="UP000499080"/>
    </source>
</evidence>
<proteinExistence type="predicted"/>
<organism evidence="1 2">
    <name type="scientific">Araneus ventricosus</name>
    <name type="common">Orbweaver spider</name>
    <name type="synonym">Epeira ventricosa</name>
    <dbReference type="NCBI Taxonomy" id="182803"/>
    <lineage>
        <taxon>Eukaryota</taxon>
        <taxon>Metazoa</taxon>
        <taxon>Ecdysozoa</taxon>
        <taxon>Arthropoda</taxon>
        <taxon>Chelicerata</taxon>
        <taxon>Arachnida</taxon>
        <taxon>Araneae</taxon>
        <taxon>Araneomorphae</taxon>
        <taxon>Entelegynae</taxon>
        <taxon>Araneoidea</taxon>
        <taxon>Araneidae</taxon>
        <taxon>Araneus</taxon>
    </lineage>
</organism>